<keyword evidence="2" id="KW-0274">FAD</keyword>
<feature type="transmembrane region" description="Helical" evidence="3">
    <location>
        <begin position="12"/>
        <end position="32"/>
    </location>
</feature>
<organism evidence="5 6">
    <name type="scientific">Fimbriimonas ginsengisoli</name>
    <dbReference type="NCBI Taxonomy" id="1005039"/>
    <lineage>
        <taxon>Bacteria</taxon>
        <taxon>Bacillati</taxon>
        <taxon>Armatimonadota</taxon>
        <taxon>Fimbriimonadia</taxon>
        <taxon>Fimbriimonadales</taxon>
        <taxon>Fimbriimonadaceae</taxon>
        <taxon>Fimbriimonas</taxon>
    </lineage>
</organism>
<comment type="caution">
    <text evidence="5">The sequence shown here is derived from an EMBL/GenBank/DDBJ whole genome shotgun (WGS) entry which is preliminary data.</text>
</comment>
<evidence type="ECO:0000256" key="3">
    <source>
        <dbReference type="SAM" id="Phobius"/>
    </source>
</evidence>
<dbReference type="GO" id="GO:0016899">
    <property type="term" value="F:oxidoreductase activity, acting on the CH-OH group of donors, oxygen as acceptor"/>
    <property type="evidence" value="ECO:0007669"/>
    <property type="project" value="InterPro"/>
</dbReference>
<keyword evidence="3" id="KW-0472">Membrane</keyword>
<dbReference type="PROSITE" id="PS51318">
    <property type="entry name" value="TAT"/>
    <property type="match status" value="1"/>
</dbReference>
<dbReference type="AlphaFoldDB" id="A0A931LR54"/>
<dbReference type="InterPro" id="IPR036318">
    <property type="entry name" value="FAD-bd_PCMH-like_sf"/>
</dbReference>
<feature type="domain" description="FAD-binding PCMH-type" evidence="4">
    <location>
        <begin position="54"/>
        <end position="233"/>
    </location>
</feature>
<dbReference type="InterPro" id="IPR006311">
    <property type="entry name" value="TAT_signal"/>
</dbReference>
<dbReference type="Gene3D" id="3.30.465.10">
    <property type="match status" value="1"/>
</dbReference>
<dbReference type="InterPro" id="IPR006094">
    <property type="entry name" value="Oxid_FAD_bind_N"/>
</dbReference>
<dbReference type="PROSITE" id="PS51387">
    <property type="entry name" value="FAD_PCMH"/>
    <property type="match status" value="1"/>
</dbReference>
<dbReference type="InterPro" id="IPR010031">
    <property type="entry name" value="FAD_lactone_oxidase-like"/>
</dbReference>
<evidence type="ECO:0000313" key="5">
    <source>
        <dbReference type="EMBL" id="MBI1755960.1"/>
    </source>
</evidence>
<evidence type="ECO:0000256" key="2">
    <source>
        <dbReference type="ARBA" id="ARBA00022827"/>
    </source>
</evidence>
<evidence type="ECO:0000259" key="4">
    <source>
        <dbReference type="PROSITE" id="PS51387"/>
    </source>
</evidence>
<dbReference type="EMBL" id="JACOSL010000016">
    <property type="protein sequence ID" value="MBI1755960.1"/>
    <property type="molecule type" value="Genomic_DNA"/>
</dbReference>
<gene>
    <name evidence="5" type="ORF">HYR64_02505</name>
</gene>
<reference evidence="5" key="1">
    <citation type="submission" date="2020-07" db="EMBL/GenBank/DDBJ databases">
        <title>Huge and variable diversity of episymbiotic CPR bacteria and DPANN archaea in groundwater ecosystems.</title>
        <authorList>
            <person name="He C.Y."/>
            <person name="Keren R."/>
            <person name="Whittaker M."/>
            <person name="Farag I.F."/>
            <person name="Doudna J."/>
            <person name="Cate J.H.D."/>
            <person name="Banfield J.F."/>
        </authorList>
    </citation>
    <scope>NUCLEOTIDE SEQUENCE</scope>
    <source>
        <strain evidence="5">NC_groundwater_17_Pr7_B-0.1um_64_12</strain>
    </source>
</reference>
<dbReference type="SUPFAM" id="SSF56176">
    <property type="entry name" value="FAD-binding/transporter-associated domain-like"/>
    <property type="match status" value="1"/>
</dbReference>
<dbReference type="InterPro" id="IPR016166">
    <property type="entry name" value="FAD-bd_PCMH"/>
</dbReference>
<sequence>MRLPLGISRREFLYLVGGAAAGAGGLAGGLWLNARAGRSVGSVSLDVNDIHSKLNPTRVAAIERPDSLEQLLGIVGRANREKNKLCIAGSRHAMGGQQFADGAVMVDTRGMRDVMDLDTRAGLVRVEAGVEWPDLVEQVAQRQPGVTDYWTIRCKQTGADKLTLGGAVAANAHGRTLKHPPVVADIDELLLVTASGDLVRCSRTVNPELFRLVCGGYGLFGVVHSVVYRLEKRHKLERVVEVVTSDELMPAFNRRIDEGFTLGDWQYAIDDASDEFLHRGVFSCYKPVPIDTKIAEDQKKVSDRAWQELVYLAHTDKSRAFKLYADYYLKTSGQIYWSDTSQLGGYDVDYHLGTDRRLGSKHPGTEMITEINVPRARLADFLRAAAQGLRKHKASVIYGTIRLAEKDDWSFLTWAKQSYACVIFNLHVEHTPEKIAQAADALRMLIDLAAERSGTYYLTYHRWATKSQVLSCYPQFGEFLAKKEHYDPTGLFQSEWYRHYRQMFAA</sequence>
<keyword evidence="3" id="KW-1133">Transmembrane helix</keyword>
<dbReference type="GO" id="GO:0071949">
    <property type="term" value="F:FAD binding"/>
    <property type="evidence" value="ECO:0007669"/>
    <property type="project" value="InterPro"/>
</dbReference>
<dbReference type="Pfam" id="PF01565">
    <property type="entry name" value="FAD_binding_4"/>
    <property type="match status" value="1"/>
</dbReference>
<protein>
    <submittedName>
        <fullName evidence="5">FAD-binding oxidoreductase</fullName>
    </submittedName>
</protein>
<dbReference type="PANTHER" id="PTHR43762:SF1">
    <property type="entry name" value="D-ARABINONO-1,4-LACTONE OXIDASE"/>
    <property type="match status" value="1"/>
</dbReference>
<keyword evidence="1" id="KW-0285">Flavoprotein</keyword>
<name>A0A931LR54_FIMGI</name>
<accession>A0A931LR54</accession>
<proteinExistence type="predicted"/>
<keyword evidence="3" id="KW-0812">Transmembrane</keyword>
<dbReference type="Proteomes" id="UP000727962">
    <property type="component" value="Unassembled WGS sequence"/>
</dbReference>
<evidence type="ECO:0000256" key="1">
    <source>
        <dbReference type="ARBA" id="ARBA00022630"/>
    </source>
</evidence>
<dbReference type="SUPFAM" id="SSF55103">
    <property type="entry name" value="FAD-linked oxidases, C-terminal domain"/>
    <property type="match status" value="1"/>
</dbReference>
<dbReference type="InterPro" id="IPR016169">
    <property type="entry name" value="FAD-bd_PCMH_sub2"/>
</dbReference>
<dbReference type="InterPro" id="IPR016164">
    <property type="entry name" value="FAD-linked_Oxase-like_C"/>
</dbReference>
<evidence type="ECO:0000313" key="6">
    <source>
        <dbReference type="Proteomes" id="UP000727962"/>
    </source>
</evidence>
<dbReference type="PANTHER" id="PTHR43762">
    <property type="entry name" value="L-GULONOLACTONE OXIDASE"/>
    <property type="match status" value="1"/>
</dbReference>